<gene>
    <name evidence="4" type="ORF">JYU34_005742</name>
</gene>
<feature type="domain" description="HIT-type" evidence="3">
    <location>
        <begin position="5"/>
        <end position="37"/>
    </location>
</feature>
<keyword evidence="1" id="KW-0863">Zinc-finger</keyword>
<evidence type="ECO:0000256" key="2">
    <source>
        <dbReference type="SAM" id="MobiDB-lite"/>
    </source>
</evidence>
<feature type="region of interest" description="Disordered" evidence="2">
    <location>
        <begin position="32"/>
        <end position="60"/>
    </location>
</feature>
<evidence type="ECO:0000313" key="5">
    <source>
        <dbReference type="Proteomes" id="UP000823941"/>
    </source>
</evidence>
<dbReference type="InterPro" id="IPR048371">
    <property type="entry name" value="ZNHIT3_C"/>
</dbReference>
<dbReference type="Gene3D" id="3.30.60.190">
    <property type="match status" value="1"/>
</dbReference>
<dbReference type="Pfam" id="PF04438">
    <property type="entry name" value="zf-HIT"/>
    <property type="match status" value="1"/>
</dbReference>
<organism evidence="4 5">
    <name type="scientific">Plutella xylostella</name>
    <name type="common">Diamondback moth</name>
    <name type="synonym">Plutella maculipennis</name>
    <dbReference type="NCBI Taxonomy" id="51655"/>
    <lineage>
        <taxon>Eukaryota</taxon>
        <taxon>Metazoa</taxon>
        <taxon>Ecdysozoa</taxon>
        <taxon>Arthropoda</taxon>
        <taxon>Hexapoda</taxon>
        <taxon>Insecta</taxon>
        <taxon>Pterygota</taxon>
        <taxon>Neoptera</taxon>
        <taxon>Endopterygota</taxon>
        <taxon>Lepidoptera</taxon>
        <taxon>Glossata</taxon>
        <taxon>Ditrysia</taxon>
        <taxon>Yponomeutoidea</taxon>
        <taxon>Plutellidae</taxon>
        <taxon>Plutella</taxon>
    </lineage>
</organism>
<reference evidence="4 5" key="1">
    <citation type="submission" date="2021-06" db="EMBL/GenBank/DDBJ databases">
        <title>A haploid diamondback moth (Plutella xylostella L.) genome assembly resolves 31 chromosomes and identifies a diamide resistance mutation.</title>
        <authorList>
            <person name="Ward C.M."/>
            <person name="Perry K.D."/>
            <person name="Baker G."/>
            <person name="Powis K."/>
            <person name="Heckel D.G."/>
            <person name="Baxter S.W."/>
        </authorList>
    </citation>
    <scope>NUCLEOTIDE SEQUENCE [LARGE SCALE GENOMIC DNA]</scope>
    <source>
        <strain evidence="4 5">LV</strain>
        <tissue evidence="4">Single pupa</tissue>
    </source>
</reference>
<sequence>MNNNCTVCDLAAKYKCPTCRIPYCSVQCCKKHKETPCQPPPLTETAPPEDTREQTYEYPTEDTVPIEKLKLLENSADLKKCLSNPHVRTLLEKLDKSPYPDELIQEYMQEPIFTEFVDECLKIVQPKEDET</sequence>
<dbReference type="Proteomes" id="UP000823941">
    <property type="component" value="Chromosome 8"/>
</dbReference>
<dbReference type="CDD" id="cd23024">
    <property type="entry name" value="zf-HIT_ZNHIT2-3"/>
    <property type="match status" value="1"/>
</dbReference>
<evidence type="ECO:0000259" key="3">
    <source>
        <dbReference type="PROSITE" id="PS51083"/>
    </source>
</evidence>
<dbReference type="PROSITE" id="PS51083">
    <property type="entry name" value="ZF_HIT"/>
    <property type="match status" value="1"/>
</dbReference>
<evidence type="ECO:0000256" key="1">
    <source>
        <dbReference type="PROSITE-ProRule" id="PRU00453"/>
    </source>
</evidence>
<keyword evidence="1" id="KW-0479">Metal-binding</keyword>
<protein>
    <recommendedName>
        <fullName evidence="3">HIT-type domain-containing protein</fullName>
    </recommendedName>
</protein>
<comment type="caution">
    <text evidence="4">The sequence shown here is derived from an EMBL/GenBank/DDBJ whole genome shotgun (WGS) entry which is preliminary data.</text>
</comment>
<keyword evidence="5" id="KW-1185">Reference proteome</keyword>
<accession>A0ABQ7QTZ7</accession>
<dbReference type="SUPFAM" id="SSF144232">
    <property type="entry name" value="HIT/MYND zinc finger-like"/>
    <property type="match status" value="1"/>
</dbReference>
<dbReference type="InterPro" id="IPR007529">
    <property type="entry name" value="Znf_HIT"/>
</dbReference>
<evidence type="ECO:0000313" key="4">
    <source>
        <dbReference type="EMBL" id="KAG7308529.1"/>
    </source>
</evidence>
<keyword evidence="1" id="KW-0862">Zinc</keyword>
<dbReference type="Pfam" id="PF21373">
    <property type="entry name" value="ZNHIT3_C"/>
    <property type="match status" value="1"/>
</dbReference>
<proteinExistence type="predicted"/>
<dbReference type="EMBL" id="JAHIBW010000008">
    <property type="protein sequence ID" value="KAG7308529.1"/>
    <property type="molecule type" value="Genomic_DNA"/>
</dbReference>
<name>A0ABQ7QTZ7_PLUXY</name>